<reference evidence="1 2" key="1">
    <citation type="journal article" date="2023" name="Plants (Basel)">
        <title>Bridging the Gap: Combining Genomics and Transcriptomics Approaches to Understand Stylosanthes scabra, an Orphan Legume from the Brazilian Caatinga.</title>
        <authorList>
            <person name="Ferreira-Neto J.R.C."/>
            <person name="da Silva M.D."/>
            <person name="Binneck E."/>
            <person name="de Melo N.F."/>
            <person name="da Silva R.H."/>
            <person name="de Melo A.L.T.M."/>
            <person name="Pandolfi V."/>
            <person name="Bustamante F.O."/>
            <person name="Brasileiro-Vidal A.C."/>
            <person name="Benko-Iseppon A.M."/>
        </authorList>
    </citation>
    <scope>NUCLEOTIDE SEQUENCE [LARGE SCALE GENOMIC DNA]</scope>
    <source>
        <tissue evidence="1">Leaves</tissue>
    </source>
</reference>
<accession>A0ABU6TJ07</accession>
<name>A0ABU6TJ07_9FABA</name>
<sequence>MILTPSLSEGQLAMRKIPTPISWVQSSETPGSHPMPWPPVDNPLPEGEEEDIIAEEVLAAKASRAYLRWDGSNWLQRGRVDAQDPEQGGASSRLLFSFTAPTLSFHCTDHLILKLHSPALLPPSSLHYMRPPSASIRVYPSSHISTTI</sequence>
<evidence type="ECO:0000313" key="2">
    <source>
        <dbReference type="Proteomes" id="UP001341840"/>
    </source>
</evidence>
<evidence type="ECO:0000313" key="1">
    <source>
        <dbReference type="EMBL" id="MED6147858.1"/>
    </source>
</evidence>
<organism evidence="1 2">
    <name type="scientific">Stylosanthes scabra</name>
    <dbReference type="NCBI Taxonomy" id="79078"/>
    <lineage>
        <taxon>Eukaryota</taxon>
        <taxon>Viridiplantae</taxon>
        <taxon>Streptophyta</taxon>
        <taxon>Embryophyta</taxon>
        <taxon>Tracheophyta</taxon>
        <taxon>Spermatophyta</taxon>
        <taxon>Magnoliopsida</taxon>
        <taxon>eudicotyledons</taxon>
        <taxon>Gunneridae</taxon>
        <taxon>Pentapetalae</taxon>
        <taxon>rosids</taxon>
        <taxon>fabids</taxon>
        <taxon>Fabales</taxon>
        <taxon>Fabaceae</taxon>
        <taxon>Papilionoideae</taxon>
        <taxon>50 kb inversion clade</taxon>
        <taxon>dalbergioids sensu lato</taxon>
        <taxon>Dalbergieae</taxon>
        <taxon>Pterocarpus clade</taxon>
        <taxon>Stylosanthes</taxon>
    </lineage>
</organism>
<proteinExistence type="predicted"/>
<comment type="caution">
    <text evidence="1">The sequence shown here is derived from an EMBL/GenBank/DDBJ whole genome shotgun (WGS) entry which is preliminary data.</text>
</comment>
<protein>
    <submittedName>
        <fullName evidence="1">Uncharacterized protein</fullName>
    </submittedName>
</protein>
<gene>
    <name evidence="1" type="ORF">PIB30_047848</name>
</gene>
<dbReference type="Proteomes" id="UP001341840">
    <property type="component" value="Unassembled WGS sequence"/>
</dbReference>
<dbReference type="EMBL" id="JASCZI010090930">
    <property type="protein sequence ID" value="MED6147858.1"/>
    <property type="molecule type" value="Genomic_DNA"/>
</dbReference>
<keyword evidence="2" id="KW-1185">Reference proteome</keyword>